<keyword evidence="5" id="KW-0808">Transferase</keyword>
<dbReference type="NCBIfam" id="NF006719">
    <property type="entry name" value="PRK09257.1"/>
    <property type="match status" value="1"/>
</dbReference>
<comment type="cofactor">
    <cofactor evidence="1">
        <name>pyridoxal 5'-phosphate</name>
        <dbReference type="ChEBI" id="CHEBI:597326"/>
    </cofactor>
</comment>
<evidence type="ECO:0000256" key="2">
    <source>
        <dbReference type="ARBA" id="ARBA00007441"/>
    </source>
</evidence>
<evidence type="ECO:0000256" key="3">
    <source>
        <dbReference type="ARBA" id="ARBA00011738"/>
    </source>
</evidence>
<dbReference type="GO" id="GO:0004838">
    <property type="term" value="F:L-tyrosine-2-oxoglutarate transaminase activity"/>
    <property type="evidence" value="ECO:0007669"/>
    <property type="project" value="TreeGrafter"/>
</dbReference>
<evidence type="ECO:0000313" key="8">
    <source>
        <dbReference type="EMBL" id="XDK26047.1"/>
    </source>
</evidence>
<dbReference type="InterPro" id="IPR004839">
    <property type="entry name" value="Aminotransferase_I/II_large"/>
</dbReference>
<dbReference type="InterPro" id="IPR015421">
    <property type="entry name" value="PyrdxlP-dep_Trfase_major"/>
</dbReference>
<dbReference type="PANTHER" id="PTHR11879:SF22">
    <property type="entry name" value="ASPARTATE AMINOTRANSFERASE, MITOCHONDRIAL"/>
    <property type="match status" value="1"/>
</dbReference>
<comment type="subunit">
    <text evidence="3">Homodimer.</text>
</comment>
<dbReference type="GO" id="GO:0005829">
    <property type="term" value="C:cytosol"/>
    <property type="evidence" value="ECO:0007669"/>
    <property type="project" value="TreeGrafter"/>
</dbReference>
<dbReference type="RefSeq" id="WP_306101293.1">
    <property type="nucleotide sequence ID" value="NZ_CP162601.1"/>
</dbReference>
<protein>
    <submittedName>
        <fullName evidence="8">Aromatic amino acid transaminase</fullName>
    </submittedName>
</protein>
<dbReference type="SUPFAM" id="SSF53383">
    <property type="entry name" value="PLP-dependent transferases"/>
    <property type="match status" value="1"/>
</dbReference>
<gene>
    <name evidence="8" type="ORF">AB0763_05255</name>
</gene>
<dbReference type="GO" id="GO:0004069">
    <property type="term" value="F:L-aspartate:2-oxoglutarate aminotransferase activity"/>
    <property type="evidence" value="ECO:0007669"/>
    <property type="project" value="TreeGrafter"/>
</dbReference>
<dbReference type="GO" id="GO:0030170">
    <property type="term" value="F:pyridoxal phosphate binding"/>
    <property type="evidence" value="ECO:0007669"/>
    <property type="project" value="InterPro"/>
</dbReference>
<name>A0AB39HF38_9VIBR</name>
<evidence type="ECO:0000256" key="5">
    <source>
        <dbReference type="ARBA" id="ARBA00022679"/>
    </source>
</evidence>
<sequence length="390" mass="43471">MLENLPSISSDPLFDLIRKYGQDQRTEKMDLLVGVYRDEHGQTPVMKKVQQAEQFLAAQATSKAYRILSGNLTFNQQMAKFLLGDDHPRLNSQWTMQTVGASAALRVLGDFIAQLSPQATVWNTEPGYINHRPIMEGAGLNVSSFRWQNKEGQLDIEACFADLEAAKEGDILLLHGCCHNPTGIDPTFEQWQQFSTLCQQKKLIPFIDIAYQGFGATPEEDAAGLRLMIDEHEQVLVTASCSKNMGLYCERTGVAMVMASKPEQVSDVRAVMERITRKLYSMPPHHGSAIASYLFDDPQPWLEELASYRQRVIETRQTLCHEFEALGAPSEWQAIANQKGMFSLLPLTPEQMGRLQSEFGIYGLPNGRVNLAGLKPSDIATLAQAMVAVC</sequence>
<keyword evidence="4" id="KW-0032">Aminotransferase</keyword>
<accession>A0AB39HF38</accession>
<dbReference type="Gene3D" id="3.90.1150.10">
    <property type="entry name" value="Aspartate Aminotransferase, domain 1"/>
    <property type="match status" value="1"/>
</dbReference>
<feature type="domain" description="Aminotransferase class I/classII large" evidence="7">
    <location>
        <begin position="27"/>
        <end position="385"/>
    </location>
</feature>
<reference evidence="8" key="1">
    <citation type="submission" date="2024-07" db="EMBL/GenBank/DDBJ databases">
        <title>Genome Analysis of a Potential Novel Vibrio Species Secreting pH- and Thermo-stable Alginate Lyase and its Application in Producing Alginate Oligosaccharides.</title>
        <authorList>
            <person name="Huang H."/>
            <person name="Bao K."/>
        </authorList>
    </citation>
    <scope>NUCLEOTIDE SEQUENCE</scope>
    <source>
        <strain evidence="8">HB236076</strain>
    </source>
</reference>
<evidence type="ECO:0000256" key="6">
    <source>
        <dbReference type="ARBA" id="ARBA00022898"/>
    </source>
</evidence>
<dbReference type="CDD" id="cd00609">
    <property type="entry name" value="AAT_like"/>
    <property type="match status" value="1"/>
</dbReference>
<dbReference type="KEGG" id="vih:AB0763_05255"/>
<dbReference type="InterPro" id="IPR015424">
    <property type="entry name" value="PyrdxlP-dep_Trfase"/>
</dbReference>
<dbReference type="PRINTS" id="PR00799">
    <property type="entry name" value="TRANSAMINASE"/>
</dbReference>
<evidence type="ECO:0000256" key="4">
    <source>
        <dbReference type="ARBA" id="ARBA00022576"/>
    </source>
</evidence>
<dbReference type="AlphaFoldDB" id="A0AB39HF38"/>
<dbReference type="PANTHER" id="PTHR11879">
    <property type="entry name" value="ASPARTATE AMINOTRANSFERASE"/>
    <property type="match status" value="1"/>
</dbReference>
<dbReference type="Gene3D" id="3.40.640.10">
    <property type="entry name" value="Type I PLP-dependent aspartate aminotransferase-like (Major domain)"/>
    <property type="match status" value="1"/>
</dbReference>
<comment type="similarity">
    <text evidence="2">Belongs to the class-I pyridoxal-phosphate-dependent aminotransferase family.</text>
</comment>
<dbReference type="InterPro" id="IPR015422">
    <property type="entry name" value="PyrdxlP-dep_Trfase_small"/>
</dbReference>
<evidence type="ECO:0000259" key="7">
    <source>
        <dbReference type="Pfam" id="PF00155"/>
    </source>
</evidence>
<keyword evidence="6" id="KW-0663">Pyridoxal phosphate</keyword>
<dbReference type="Pfam" id="PF00155">
    <property type="entry name" value="Aminotran_1_2"/>
    <property type="match status" value="1"/>
</dbReference>
<evidence type="ECO:0000256" key="1">
    <source>
        <dbReference type="ARBA" id="ARBA00001933"/>
    </source>
</evidence>
<organism evidence="8">
    <name type="scientific">Vibrio sp. HB236076</name>
    <dbReference type="NCBI Taxonomy" id="3232307"/>
    <lineage>
        <taxon>Bacteria</taxon>
        <taxon>Pseudomonadati</taxon>
        <taxon>Pseudomonadota</taxon>
        <taxon>Gammaproteobacteria</taxon>
        <taxon>Vibrionales</taxon>
        <taxon>Vibrionaceae</taxon>
        <taxon>Vibrio</taxon>
    </lineage>
</organism>
<dbReference type="InterPro" id="IPR000796">
    <property type="entry name" value="Asp_trans"/>
</dbReference>
<dbReference type="GO" id="GO:0033585">
    <property type="term" value="P:L-phenylalanine biosynthetic process from chorismate via phenylpyruvate"/>
    <property type="evidence" value="ECO:0007669"/>
    <property type="project" value="TreeGrafter"/>
</dbReference>
<dbReference type="EMBL" id="CP162601">
    <property type="protein sequence ID" value="XDK26047.1"/>
    <property type="molecule type" value="Genomic_DNA"/>
</dbReference>
<dbReference type="GO" id="GO:0042802">
    <property type="term" value="F:identical protein binding"/>
    <property type="evidence" value="ECO:0007669"/>
    <property type="project" value="TreeGrafter"/>
</dbReference>
<proteinExistence type="inferred from homology"/>